<dbReference type="AlphaFoldDB" id="A0AAD2DC95"/>
<organism evidence="2 3">
    <name type="scientific">Euplotes crassus</name>
    <dbReference type="NCBI Taxonomy" id="5936"/>
    <lineage>
        <taxon>Eukaryota</taxon>
        <taxon>Sar</taxon>
        <taxon>Alveolata</taxon>
        <taxon>Ciliophora</taxon>
        <taxon>Intramacronucleata</taxon>
        <taxon>Spirotrichea</taxon>
        <taxon>Hypotrichia</taxon>
        <taxon>Euplotida</taxon>
        <taxon>Euplotidae</taxon>
        <taxon>Moneuplotes</taxon>
    </lineage>
</organism>
<reference evidence="2" key="1">
    <citation type="submission" date="2023-07" db="EMBL/GenBank/DDBJ databases">
        <authorList>
            <consortium name="AG Swart"/>
            <person name="Singh M."/>
            <person name="Singh A."/>
            <person name="Seah K."/>
            <person name="Emmerich C."/>
        </authorList>
    </citation>
    <scope>NUCLEOTIDE SEQUENCE</scope>
    <source>
        <strain evidence="2">DP1</strain>
    </source>
</reference>
<sequence length="738" mass="85517">MENTKALSNLASKSPYLGLKNYPQNPLKTNYQEFKSGKKLKSSSKSPKRLSVREECRHEESQEERSSRSELEDGQEESTEERKFKDQSVQDTGDGKETETIQKEVGRDGEGREDQEIERMTETSPTPKNVILSKHILPQVEREVDKEYDKSLKFQINPNLKIKERMNETGNTINKAMDSNYSESIGWLDSKFTDKRYRGLISKKPEIREKFSSQRKSGVNVFSTANSGKKVNDFILIGKVRNLDFPNSIQKKSNQYVKTRTSVNYENLRDNYNDTIQTSMESVESHENMDDSPSKPMVKLLLDRAKNSKVPPKPSYNEDLERDDLDNDYFGTSEDKNKLGTISEVKKNFKRNYSFARYYTETIQGEASYPRERYSNEFLIKNTKSNETVKSKAASSQYEPNEFITRKNNKMHKSFLEGQDIQHEIKPTGSETKYKSQKKIHLGKNQCDFGLSSKVKSKNNLRYGIKNMMQSSPRKNKIDCMKKANSVRPDFIKSNIESLRTLQSEVQLNSNLHSLSGSQMFETSINRTNGIDERRIKEERTRRILEKKCSDQIKMVKKKENYVQPHISNRSVSNIVDMDVGRKKNSERANLPLLKKINNDSEMKDMISKLSYSLIKMKNSHTASKYTNRKDNVSIIKQVMRSKQKHGESYHFKDYSENITQSYDFSIHSNPSHLPHARNKSSEIPSSSTSYPLQAPTSPVRKALHYFLTQKSKGHTPIDYTKYFWVNNHKYINKFTSL</sequence>
<feature type="compositionally biased region" description="Polar residues" evidence="1">
    <location>
        <begin position="1"/>
        <end position="12"/>
    </location>
</feature>
<dbReference type="EMBL" id="CAMPGE010029922">
    <property type="protein sequence ID" value="CAI2387413.1"/>
    <property type="molecule type" value="Genomic_DNA"/>
</dbReference>
<keyword evidence="3" id="KW-1185">Reference proteome</keyword>
<evidence type="ECO:0000313" key="2">
    <source>
        <dbReference type="EMBL" id="CAI2387413.1"/>
    </source>
</evidence>
<feature type="compositionally biased region" description="Basic and acidic residues" evidence="1">
    <location>
        <begin position="80"/>
        <end position="121"/>
    </location>
</feature>
<dbReference type="Proteomes" id="UP001295684">
    <property type="component" value="Unassembled WGS sequence"/>
</dbReference>
<feature type="region of interest" description="Disordered" evidence="1">
    <location>
        <begin position="307"/>
        <end position="328"/>
    </location>
</feature>
<feature type="compositionally biased region" description="Basic residues" evidence="1">
    <location>
        <begin position="37"/>
        <end position="50"/>
    </location>
</feature>
<feature type="compositionally biased region" description="Basic and acidic residues" evidence="1">
    <location>
        <begin position="51"/>
        <end position="71"/>
    </location>
</feature>
<feature type="region of interest" description="Disordered" evidence="1">
    <location>
        <begin position="670"/>
        <end position="695"/>
    </location>
</feature>
<evidence type="ECO:0000256" key="1">
    <source>
        <dbReference type="SAM" id="MobiDB-lite"/>
    </source>
</evidence>
<protein>
    <submittedName>
        <fullName evidence="2">Uncharacterized protein</fullName>
    </submittedName>
</protein>
<proteinExistence type="predicted"/>
<evidence type="ECO:0000313" key="3">
    <source>
        <dbReference type="Proteomes" id="UP001295684"/>
    </source>
</evidence>
<feature type="region of interest" description="Disordered" evidence="1">
    <location>
        <begin position="1"/>
        <end position="130"/>
    </location>
</feature>
<accession>A0AAD2DC95</accession>
<name>A0AAD2DC95_EUPCR</name>
<gene>
    <name evidence="2" type="ORF">ECRASSUSDP1_LOCUS29046</name>
</gene>
<comment type="caution">
    <text evidence="2">The sequence shown here is derived from an EMBL/GenBank/DDBJ whole genome shotgun (WGS) entry which is preliminary data.</text>
</comment>
<feature type="compositionally biased region" description="Polar residues" evidence="1">
    <location>
        <begin position="22"/>
        <end position="33"/>
    </location>
</feature>
<feature type="compositionally biased region" description="Acidic residues" evidence="1">
    <location>
        <begin position="318"/>
        <end position="327"/>
    </location>
</feature>